<dbReference type="SMR" id="A0A8I6Z1A9"/>
<dbReference type="GO" id="GO:0009699">
    <property type="term" value="P:phenylpropanoid biosynthetic process"/>
    <property type="evidence" value="ECO:0007669"/>
    <property type="project" value="UniProtKB-ARBA"/>
</dbReference>
<evidence type="ECO:0000313" key="5">
    <source>
        <dbReference type="EnsemblPlants" id="HORVU.MOREX.r3.7HG0748530.1.CDS1"/>
    </source>
</evidence>
<dbReference type="InterPro" id="IPR044859">
    <property type="entry name" value="Allene_oxi_cyc_Dirigent"/>
</dbReference>
<dbReference type="InterPro" id="IPR004265">
    <property type="entry name" value="Dirigent"/>
</dbReference>
<name>A0A8I6Z1A9_HORVV</name>
<keyword evidence="3 4" id="KW-0964">Secreted</keyword>
<comment type="similarity">
    <text evidence="1 4">Belongs to the plant dirigent protein family.</text>
</comment>
<proteinExistence type="inferred from homology"/>
<comment type="subunit">
    <text evidence="2 4">Homodimer.</text>
</comment>
<evidence type="ECO:0000313" key="6">
    <source>
        <dbReference type="Proteomes" id="UP000011116"/>
    </source>
</evidence>
<evidence type="ECO:0000256" key="2">
    <source>
        <dbReference type="ARBA" id="ARBA00011738"/>
    </source>
</evidence>
<dbReference type="PANTHER" id="PTHR21495">
    <property type="entry name" value="NUCLEOPORIN-RELATED"/>
    <property type="match status" value="1"/>
</dbReference>
<dbReference type="Gene3D" id="2.40.480.10">
    <property type="entry name" value="Allene oxide cyclase-like"/>
    <property type="match status" value="1"/>
</dbReference>
<accession>A0A8I6Z1A9</accession>
<protein>
    <recommendedName>
        <fullName evidence="4">Dirigent protein</fullName>
    </recommendedName>
</protein>
<dbReference type="Proteomes" id="UP000011116">
    <property type="component" value="Chromosome 7H"/>
</dbReference>
<gene>
    <name evidence="5" type="primary">LOC123410328</name>
</gene>
<reference evidence="6" key="1">
    <citation type="journal article" date="2012" name="Nature">
        <title>A physical, genetic and functional sequence assembly of the barley genome.</title>
        <authorList>
            <consortium name="The International Barley Genome Sequencing Consortium"/>
            <person name="Mayer K.F."/>
            <person name="Waugh R."/>
            <person name="Brown J.W."/>
            <person name="Schulman A."/>
            <person name="Langridge P."/>
            <person name="Platzer M."/>
            <person name="Fincher G.B."/>
            <person name="Muehlbauer G.J."/>
            <person name="Sato K."/>
            <person name="Close T.J."/>
            <person name="Wise R.P."/>
            <person name="Stein N."/>
        </authorList>
    </citation>
    <scope>NUCLEOTIDE SEQUENCE [LARGE SCALE GENOMIC DNA]</scope>
    <source>
        <strain evidence="6">cv. Morex</strain>
    </source>
</reference>
<evidence type="ECO:0000256" key="3">
    <source>
        <dbReference type="ARBA" id="ARBA00022525"/>
    </source>
</evidence>
<comment type="function">
    <text evidence="4">Dirigent proteins impart stereoselectivity on the phenoxy radical-coupling reaction, yielding optically active lignans from two molecules of coniferyl alcohol in the biosynthesis of lignans, flavonolignans, and alkaloids and thus plays a central role in plant secondary metabolism.</text>
</comment>
<comment type="subcellular location">
    <subcellularLocation>
        <location evidence="4">Secreted</location>
        <location evidence="4">Extracellular space</location>
        <location evidence="4">Apoplast</location>
    </subcellularLocation>
</comment>
<reference evidence="5" key="2">
    <citation type="submission" date="2020-10" db="EMBL/GenBank/DDBJ databases">
        <authorList>
            <person name="Scholz U."/>
            <person name="Mascher M."/>
            <person name="Fiebig A."/>
        </authorList>
    </citation>
    <scope>NUCLEOTIDE SEQUENCE [LARGE SCALE GENOMIC DNA]</scope>
    <source>
        <strain evidence="5">cv. Morex</strain>
    </source>
</reference>
<dbReference type="Gramene" id="HORVU.MOREX.r3.7HG0748530.1">
    <property type="protein sequence ID" value="HORVU.MOREX.r3.7HG0748530.1.CDS1"/>
    <property type="gene ID" value="HORVU.MOREX.r3.7HG0748530"/>
</dbReference>
<dbReference type="Pfam" id="PF03018">
    <property type="entry name" value="Dirigent"/>
    <property type="match status" value="1"/>
</dbReference>
<dbReference type="Gramene" id="HORVU.MOREX.r2.7HG0620940.1">
    <property type="protein sequence ID" value="HORVU.MOREX.r2.7HG0620940.1.CDS.1"/>
    <property type="gene ID" value="HORVU.MOREX.r2.7HG0620940"/>
</dbReference>
<evidence type="ECO:0000256" key="4">
    <source>
        <dbReference type="RuleBase" id="RU363099"/>
    </source>
</evidence>
<keyword evidence="4" id="KW-0052">Apoplast</keyword>
<keyword evidence="6" id="KW-1185">Reference proteome</keyword>
<evidence type="ECO:0000256" key="1">
    <source>
        <dbReference type="ARBA" id="ARBA00010746"/>
    </source>
</evidence>
<reference evidence="5" key="3">
    <citation type="submission" date="2022-01" db="UniProtKB">
        <authorList>
            <consortium name="EnsemblPlants"/>
        </authorList>
    </citation>
    <scope>IDENTIFICATION</scope>
    <source>
        <strain evidence="5">subsp. vulgare</strain>
    </source>
</reference>
<organism evidence="5 6">
    <name type="scientific">Hordeum vulgare subsp. vulgare</name>
    <name type="common">Domesticated barley</name>
    <dbReference type="NCBI Taxonomy" id="112509"/>
    <lineage>
        <taxon>Eukaryota</taxon>
        <taxon>Viridiplantae</taxon>
        <taxon>Streptophyta</taxon>
        <taxon>Embryophyta</taxon>
        <taxon>Tracheophyta</taxon>
        <taxon>Spermatophyta</taxon>
        <taxon>Magnoliopsida</taxon>
        <taxon>Liliopsida</taxon>
        <taxon>Poales</taxon>
        <taxon>Poaceae</taxon>
        <taxon>BOP clade</taxon>
        <taxon>Pooideae</taxon>
        <taxon>Triticodae</taxon>
        <taxon>Triticeae</taxon>
        <taxon>Hordeinae</taxon>
        <taxon>Hordeum</taxon>
    </lineage>
</organism>
<dbReference type="AlphaFoldDB" id="A0A8I6Z1A9"/>
<dbReference type="EnsemblPlants" id="HORVU.MOREX.r3.7HG0748530.1">
    <property type="protein sequence ID" value="HORVU.MOREX.r3.7HG0748530.1.CDS1"/>
    <property type="gene ID" value="HORVU.MOREX.r3.7HG0748530"/>
</dbReference>
<dbReference type="GO" id="GO:0048046">
    <property type="term" value="C:apoplast"/>
    <property type="evidence" value="ECO:0007669"/>
    <property type="project" value="UniProtKB-SubCell"/>
</dbReference>
<sequence>MPSQSNQSDASAVKPTNRMNLARQIPSLGRARCIATTIHTLPQQRHSSRRPAMTAPSSPLLMLALLLLTSSACTSAKADDLKLIRVYMHETLSGPNATVLSSVQSPLGGNATFGQMGVLDNELRDGPRRGGSSELGRFQGLFAMTGSGRALSILSAVNVVFTAGEHRGSTLAMLGTIHDLRATVERTIVGGTGAFRMVRGYGLIDYVPEASTPGHDVYRVDLFVVV</sequence>